<evidence type="ECO:0008006" key="3">
    <source>
        <dbReference type="Google" id="ProtNLM"/>
    </source>
</evidence>
<reference evidence="1 2" key="1">
    <citation type="submission" date="2019-04" db="EMBL/GenBank/DDBJ databases">
        <title>Chromosome genome assembly for Takifugu flavidus.</title>
        <authorList>
            <person name="Xiao S."/>
        </authorList>
    </citation>
    <scope>NUCLEOTIDE SEQUENCE [LARGE SCALE GENOMIC DNA]</scope>
    <source>
        <strain evidence="1">HTHZ2018</strain>
        <tissue evidence="1">Muscle</tissue>
    </source>
</reference>
<evidence type="ECO:0000313" key="1">
    <source>
        <dbReference type="EMBL" id="TWW73265.1"/>
    </source>
</evidence>
<gene>
    <name evidence="1" type="ORF">D4764_15G0006590</name>
</gene>
<dbReference type="Proteomes" id="UP000324091">
    <property type="component" value="Chromosome 15"/>
</dbReference>
<dbReference type="EMBL" id="RHFK02000007">
    <property type="protein sequence ID" value="TWW73265.1"/>
    <property type="molecule type" value="Genomic_DNA"/>
</dbReference>
<protein>
    <recommendedName>
        <fullName evidence="3">Reverse transcriptase domain-containing protein</fullName>
    </recommendedName>
</protein>
<name>A0A5C6P1S2_9TELE</name>
<organism evidence="1 2">
    <name type="scientific">Takifugu flavidus</name>
    <name type="common">sansaifugu</name>
    <dbReference type="NCBI Taxonomy" id="433684"/>
    <lineage>
        <taxon>Eukaryota</taxon>
        <taxon>Metazoa</taxon>
        <taxon>Chordata</taxon>
        <taxon>Craniata</taxon>
        <taxon>Vertebrata</taxon>
        <taxon>Euteleostomi</taxon>
        <taxon>Actinopterygii</taxon>
        <taxon>Neopterygii</taxon>
        <taxon>Teleostei</taxon>
        <taxon>Neoteleostei</taxon>
        <taxon>Acanthomorphata</taxon>
        <taxon>Eupercaria</taxon>
        <taxon>Tetraodontiformes</taxon>
        <taxon>Tetradontoidea</taxon>
        <taxon>Tetraodontidae</taxon>
        <taxon>Takifugu</taxon>
    </lineage>
</organism>
<comment type="caution">
    <text evidence="1">The sequence shown here is derived from an EMBL/GenBank/DDBJ whole genome shotgun (WGS) entry which is preliminary data.</text>
</comment>
<sequence length="127" mass="14150">MSKRSTDDGVSITLHYVFSHIANPQTYIRMLLIDFSSASTSIRSQSSNIIFNAGAPQGCVLRPLLFMLYTNNCVATHGSNTIAETIVVGLINNEAPCREAVQVQLTWYSDNHLIFDTMKTTETLMKF</sequence>
<keyword evidence="2" id="KW-1185">Reference proteome</keyword>
<evidence type="ECO:0000313" key="2">
    <source>
        <dbReference type="Proteomes" id="UP000324091"/>
    </source>
</evidence>
<dbReference type="AlphaFoldDB" id="A0A5C6P1S2"/>
<proteinExistence type="predicted"/>
<accession>A0A5C6P1S2</accession>